<evidence type="ECO:0000259" key="22">
    <source>
        <dbReference type="PROSITE" id="PS51066"/>
    </source>
</evidence>
<dbReference type="GO" id="GO:0003684">
    <property type="term" value="F:damaged DNA binding"/>
    <property type="evidence" value="ECO:0007669"/>
    <property type="project" value="InterPro"/>
</dbReference>
<comment type="catalytic activity">
    <reaction evidence="1">
        <text>Hydrolysis of DNA containing ring-opened 7-methylguanine residues, releasing 2,6-diamino-4-hydroxy-5-(N-methyl)formamidopyrimidine.</text>
        <dbReference type="EC" id="3.2.2.23"/>
    </reaction>
</comment>
<dbReference type="SUPFAM" id="SSF81624">
    <property type="entry name" value="N-terminal domain of MutM-like DNA repair proteins"/>
    <property type="match status" value="1"/>
</dbReference>
<dbReference type="GO" id="GO:0140078">
    <property type="term" value="F:class I DNA-(apurinic or apyrimidinic site) endonuclease activity"/>
    <property type="evidence" value="ECO:0007669"/>
    <property type="project" value="UniProtKB-EC"/>
</dbReference>
<evidence type="ECO:0000313" key="24">
    <source>
        <dbReference type="EMBL" id="CAA9564203.1"/>
    </source>
</evidence>
<evidence type="ECO:0000256" key="21">
    <source>
        <dbReference type="SAM" id="MobiDB-lite"/>
    </source>
</evidence>
<keyword evidence="10 20" id="KW-0863">Zinc-finger</keyword>
<evidence type="ECO:0000256" key="1">
    <source>
        <dbReference type="ARBA" id="ARBA00001668"/>
    </source>
</evidence>
<dbReference type="GO" id="GO:0034039">
    <property type="term" value="F:8-oxo-7,8-dihydroguanine DNA N-glycosylase activity"/>
    <property type="evidence" value="ECO:0007669"/>
    <property type="project" value="TreeGrafter"/>
</dbReference>
<keyword evidence="9" id="KW-0227">DNA damage</keyword>
<evidence type="ECO:0000256" key="14">
    <source>
        <dbReference type="ARBA" id="ARBA00023204"/>
    </source>
</evidence>
<keyword evidence="13" id="KW-0238">DNA-binding</keyword>
<keyword evidence="14" id="KW-0234">DNA repair</keyword>
<evidence type="ECO:0000256" key="6">
    <source>
        <dbReference type="ARBA" id="ARBA00012720"/>
    </source>
</evidence>
<dbReference type="NCBIfam" id="TIGR00577">
    <property type="entry name" value="fpg"/>
    <property type="match status" value="1"/>
</dbReference>
<keyword evidence="15" id="KW-0456">Lyase</keyword>
<dbReference type="SUPFAM" id="SSF57716">
    <property type="entry name" value="Glucocorticoid receptor-like (DNA-binding domain)"/>
    <property type="match status" value="1"/>
</dbReference>
<evidence type="ECO:0000256" key="17">
    <source>
        <dbReference type="ARBA" id="ARBA00023295"/>
    </source>
</evidence>
<evidence type="ECO:0000256" key="12">
    <source>
        <dbReference type="ARBA" id="ARBA00022833"/>
    </source>
</evidence>
<dbReference type="InterPro" id="IPR035937">
    <property type="entry name" value="FPG_N"/>
</dbReference>
<comment type="cofactor">
    <cofactor evidence="2">
        <name>Zn(2+)</name>
        <dbReference type="ChEBI" id="CHEBI:29105"/>
    </cofactor>
</comment>
<dbReference type="EC" id="3.2.2.23" evidence="5"/>
<evidence type="ECO:0000256" key="19">
    <source>
        <dbReference type="ARBA" id="ARBA00044632"/>
    </source>
</evidence>
<dbReference type="Pfam" id="PF06827">
    <property type="entry name" value="zf-FPG_IleRS"/>
    <property type="match status" value="1"/>
</dbReference>
<organism evidence="24">
    <name type="scientific">uncultured Thermomicrobiales bacterium</name>
    <dbReference type="NCBI Taxonomy" id="1645740"/>
    <lineage>
        <taxon>Bacteria</taxon>
        <taxon>Pseudomonadati</taxon>
        <taxon>Thermomicrobiota</taxon>
        <taxon>Thermomicrobia</taxon>
        <taxon>Thermomicrobiales</taxon>
        <taxon>environmental samples</taxon>
    </lineage>
</organism>
<dbReference type="PROSITE" id="PS51066">
    <property type="entry name" value="ZF_FPG_2"/>
    <property type="match status" value="1"/>
</dbReference>
<reference evidence="24" key="1">
    <citation type="submission" date="2020-02" db="EMBL/GenBank/DDBJ databases">
        <authorList>
            <person name="Meier V. D."/>
        </authorList>
    </citation>
    <scope>NUCLEOTIDE SEQUENCE</scope>
    <source>
        <strain evidence="24">AVDCRST_MAG43</strain>
    </source>
</reference>
<evidence type="ECO:0000256" key="18">
    <source>
        <dbReference type="ARBA" id="ARBA00030638"/>
    </source>
</evidence>
<comment type="catalytic activity">
    <reaction evidence="19">
        <text>2'-deoxyribonucleotide-(2'-deoxyribose 5'-phosphate)-2'-deoxyribonucleotide-DNA = a 3'-end 2'-deoxyribonucleotide-(2,3-dehydro-2,3-deoxyribose 5'-phosphate)-DNA + a 5'-end 5'-phospho-2'-deoxyribonucleoside-DNA + H(+)</text>
        <dbReference type="Rhea" id="RHEA:66592"/>
        <dbReference type="Rhea" id="RHEA-COMP:13180"/>
        <dbReference type="Rhea" id="RHEA-COMP:16897"/>
        <dbReference type="Rhea" id="RHEA-COMP:17067"/>
        <dbReference type="ChEBI" id="CHEBI:15378"/>
        <dbReference type="ChEBI" id="CHEBI:136412"/>
        <dbReference type="ChEBI" id="CHEBI:157695"/>
        <dbReference type="ChEBI" id="CHEBI:167181"/>
        <dbReference type="EC" id="4.2.99.18"/>
    </reaction>
</comment>
<dbReference type="InterPro" id="IPR010979">
    <property type="entry name" value="Ribosomal_uS13-like_H2TH"/>
</dbReference>
<name>A0A6J4UZC9_9BACT</name>
<evidence type="ECO:0000256" key="10">
    <source>
        <dbReference type="ARBA" id="ARBA00022771"/>
    </source>
</evidence>
<evidence type="ECO:0000256" key="15">
    <source>
        <dbReference type="ARBA" id="ARBA00023239"/>
    </source>
</evidence>
<keyword evidence="11 24" id="KW-0378">Hydrolase</keyword>
<evidence type="ECO:0000256" key="7">
    <source>
        <dbReference type="ARBA" id="ARBA00016240"/>
    </source>
</evidence>
<dbReference type="AlphaFoldDB" id="A0A6J4UZC9"/>
<evidence type="ECO:0000256" key="16">
    <source>
        <dbReference type="ARBA" id="ARBA00023268"/>
    </source>
</evidence>
<keyword evidence="17 24" id="KW-0326">Glycosidase</keyword>
<evidence type="ECO:0000256" key="20">
    <source>
        <dbReference type="PROSITE-ProRule" id="PRU00391"/>
    </source>
</evidence>
<dbReference type="PANTHER" id="PTHR22993:SF9">
    <property type="entry name" value="FORMAMIDOPYRIMIDINE-DNA GLYCOSYLASE"/>
    <property type="match status" value="1"/>
</dbReference>
<evidence type="ECO:0000256" key="13">
    <source>
        <dbReference type="ARBA" id="ARBA00023125"/>
    </source>
</evidence>
<dbReference type="GO" id="GO:0008270">
    <property type="term" value="F:zinc ion binding"/>
    <property type="evidence" value="ECO:0007669"/>
    <property type="project" value="UniProtKB-KW"/>
</dbReference>
<dbReference type="Gene3D" id="1.10.8.50">
    <property type="match status" value="1"/>
</dbReference>
<accession>A0A6J4UZC9</accession>
<dbReference type="CDD" id="cd08966">
    <property type="entry name" value="EcFpg-like_N"/>
    <property type="match status" value="1"/>
</dbReference>
<dbReference type="EC" id="4.2.99.18" evidence="6"/>
<dbReference type="FunFam" id="1.10.8.50:FF:000003">
    <property type="entry name" value="Formamidopyrimidine-DNA glycosylase"/>
    <property type="match status" value="1"/>
</dbReference>
<feature type="region of interest" description="Disordered" evidence="21">
    <location>
        <begin position="285"/>
        <end position="309"/>
    </location>
</feature>
<evidence type="ECO:0000256" key="3">
    <source>
        <dbReference type="ARBA" id="ARBA00009409"/>
    </source>
</evidence>
<dbReference type="InterPro" id="IPR012319">
    <property type="entry name" value="FPG_cat"/>
</dbReference>
<evidence type="ECO:0000259" key="23">
    <source>
        <dbReference type="PROSITE" id="PS51068"/>
    </source>
</evidence>
<evidence type="ECO:0000256" key="5">
    <source>
        <dbReference type="ARBA" id="ARBA00012024"/>
    </source>
</evidence>
<dbReference type="SMART" id="SM01232">
    <property type="entry name" value="H2TH"/>
    <property type="match status" value="1"/>
</dbReference>
<protein>
    <recommendedName>
        <fullName evidence="7">Formamidopyrimidine-DNA glycosylase</fullName>
        <ecNumber evidence="5">3.2.2.23</ecNumber>
        <ecNumber evidence="6">4.2.99.18</ecNumber>
    </recommendedName>
    <alternativeName>
        <fullName evidence="18">DNA-(apurinic or apyrimidinic site) lyase MutM</fullName>
    </alternativeName>
</protein>
<feature type="domain" description="Formamidopyrimidine-DNA glycosylase catalytic" evidence="23">
    <location>
        <begin position="2"/>
        <end position="117"/>
    </location>
</feature>
<dbReference type="EMBL" id="CADCWI010000110">
    <property type="protein sequence ID" value="CAA9564203.1"/>
    <property type="molecule type" value="Genomic_DNA"/>
</dbReference>
<keyword evidence="8" id="KW-0479">Metal-binding</keyword>
<evidence type="ECO:0000256" key="8">
    <source>
        <dbReference type="ARBA" id="ARBA00022723"/>
    </source>
</evidence>
<comment type="similarity">
    <text evidence="3">Belongs to the FPG family.</text>
</comment>
<dbReference type="NCBIfam" id="NF002211">
    <property type="entry name" value="PRK01103.1"/>
    <property type="match status" value="1"/>
</dbReference>
<dbReference type="Pfam" id="PF01149">
    <property type="entry name" value="Fapy_DNA_glyco"/>
    <property type="match status" value="1"/>
</dbReference>
<keyword evidence="12" id="KW-0862">Zinc</keyword>
<evidence type="ECO:0000256" key="11">
    <source>
        <dbReference type="ARBA" id="ARBA00022801"/>
    </source>
</evidence>
<dbReference type="PANTHER" id="PTHR22993">
    <property type="entry name" value="FORMAMIDOPYRIMIDINE-DNA GLYCOSYLASE"/>
    <property type="match status" value="1"/>
</dbReference>
<feature type="domain" description="FPG-type" evidence="22">
    <location>
        <begin position="240"/>
        <end position="276"/>
    </location>
</feature>
<evidence type="ECO:0000256" key="4">
    <source>
        <dbReference type="ARBA" id="ARBA00011245"/>
    </source>
</evidence>
<dbReference type="SMART" id="SM00898">
    <property type="entry name" value="Fapy_DNA_glyco"/>
    <property type="match status" value="1"/>
</dbReference>
<dbReference type="PROSITE" id="PS51068">
    <property type="entry name" value="FPG_CAT"/>
    <property type="match status" value="1"/>
</dbReference>
<dbReference type="Gene3D" id="3.20.190.10">
    <property type="entry name" value="MutM-like, N-terminal"/>
    <property type="match status" value="1"/>
</dbReference>
<dbReference type="InterPro" id="IPR010663">
    <property type="entry name" value="Znf_FPG/IleRS"/>
</dbReference>
<dbReference type="InterPro" id="IPR020629">
    <property type="entry name" value="FPG_Glyclase"/>
</dbReference>
<evidence type="ECO:0000256" key="9">
    <source>
        <dbReference type="ARBA" id="ARBA00022763"/>
    </source>
</evidence>
<comment type="subunit">
    <text evidence="4">Monomer.</text>
</comment>
<sequence>MPELPEVETVRRSLADALPGRTIVGVTQHTFTAALETSLPGIDPGPSLIGSRFERVDRRGKYLILPLSTGLLLVIHLRMTGRVLLTSRHADRVRFEHLALHLDSGSDLRFADQRKFGRVSIVNDAYIARLDSRLGPEPFDPWLTGTTLHQKLKRRPGKIKNVLLDQDLIAGLGNIYVDEALYRTRIHPEQPARSLDRNDCTRLLRAIRLILRLAIDRQGTTFSSFENPYGEAGTNAAFLKAYGRSRTGERCPRCGTPFERLVVGGRGTTICPRCQVLRDLTFAKPTFDPSGAPRNHEHSGIPPDSRTDR</sequence>
<proteinExistence type="inferred from homology"/>
<evidence type="ECO:0000256" key="2">
    <source>
        <dbReference type="ARBA" id="ARBA00001947"/>
    </source>
</evidence>
<dbReference type="GO" id="GO:0006284">
    <property type="term" value="P:base-excision repair"/>
    <property type="evidence" value="ECO:0007669"/>
    <property type="project" value="InterPro"/>
</dbReference>
<dbReference type="InterPro" id="IPR015886">
    <property type="entry name" value="H2TH_FPG"/>
</dbReference>
<feature type="compositionally biased region" description="Basic and acidic residues" evidence="21">
    <location>
        <begin position="294"/>
        <end position="309"/>
    </location>
</feature>
<dbReference type="SUPFAM" id="SSF46946">
    <property type="entry name" value="S13-like H2TH domain"/>
    <property type="match status" value="1"/>
</dbReference>
<dbReference type="InterPro" id="IPR000214">
    <property type="entry name" value="Znf_DNA_glyclase/AP_lyase"/>
</dbReference>
<gene>
    <name evidence="24" type="ORF">AVDCRST_MAG43-2182</name>
</gene>
<keyword evidence="16" id="KW-0511">Multifunctional enzyme</keyword>
<dbReference type="Pfam" id="PF06831">
    <property type="entry name" value="H2TH"/>
    <property type="match status" value="1"/>
</dbReference>